<dbReference type="GeneID" id="41594795"/>
<dbReference type="InterPro" id="IPR029063">
    <property type="entry name" value="SAM-dependent_MTases_sf"/>
</dbReference>
<evidence type="ECO:0000256" key="3">
    <source>
        <dbReference type="ARBA" id="ARBA00022603"/>
    </source>
</evidence>
<evidence type="ECO:0000256" key="6">
    <source>
        <dbReference type="ARBA" id="ARBA00022884"/>
    </source>
</evidence>
<keyword evidence="9" id="KW-1185">Reference proteome</keyword>
<proteinExistence type="inferred from homology"/>
<dbReference type="GO" id="GO:0008033">
    <property type="term" value="P:tRNA processing"/>
    <property type="evidence" value="ECO:0007669"/>
    <property type="project" value="UniProtKB-UniRule"/>
</dbReference>
<feature type="binding site" evidence="7">
    <location>
        <begin position="85"/>
        <end position="86"/>
    </location>
    <ligand>
        <name>S-adenosyl-L-methionine</name>
        <dbReference type="ChEBI" id="CHEBI:59789"/>
    </ligand>
</feature>
<name>A0A2K5AQI0_9ARCH</name>
<evidence type="ECO:0000313" key="9">
    <source>
        <dbReference type="Proteomes" id="UP000236248"/>
    </source>
</evidence>
<dbReference type="PANTHER" id="PTHR10335:SF17">
    <property type="entry name" value="FIBRILLARIN"/>
    <property type="match status" value="1"/>
</dbReference>
<dbReference type="GO" id="GO:0008649">
    <property type="term" value="F:rRNA methyltransferase activity"/>
    <property type="evidence" value="ECO:0007669"/>
    <property type="project" value="TreeGrafter"/>
</dbReference>
<keyword evidence="4 7" id="KW-0808">Transferase</keyword>
<dbReference type="KEGG" id="ncv:NCAV_0731"/>
<dbReference type="RefSeq" id="WP_103287310.1">
    <property type="nucleotide sequence ID" value="NZ_LT981265.1"/>
</dbReference>
<evidence type="ECO:0000256" key="1">
    <source>
        <dbReference type="ARBA" id="ARBA00010632"/>
    </source>
</evidence>
<comment type="similarity">
    <text evidence="1 7">Belongs to the methyltransferase superfamily. Fibrillarin family.</text>
</comment>
<dbReference type="EC" id="2.1.1.-" evidence="7"/>
<dbReference type="GO" id="GO:0000494">
    <property type="term" value="P:box C/D sno(s)RNA 3'-end processing"/>
    <property type="evidence" value="ECO:0007669"/>
    <property type="project" value="TreeGrafter"/>
</dbReference>
<reference evidence="9" key="1">
    <citation type="submission" date="2018-01" db="EMBL/GenBank/DDBJ databases">
        <authorList>
            <person name="Kerou L M."/>
        </authorList>
    </citation>
    <scope>NUCLEOTIDE SEQUENCE [LARGE SCALE GENOMIC DNA]</scope>
    <source>
        <strain evidence="9">SCU2</strain>
    </source>
</reference>
<evidence type="ECO:0000256" key="2">
    <source>
        <dbReference type="ARBA" id="ARBA00022552"/>
    </source>
</evidence>
<dbReference type="Gene3D" id="3.30.200.20">
    <property type="entry name" value="Phosphorylase Kinase, domain 1"/>
    <property type="match status" value="1"/>
</dbReference>
<dbReference type="PANTHER" id="PTHR10335">
    <property type="entry name" value="RRNA 2-O-METHYLTRANSFERASE FIBRILLARIN"/>
    <property type="match status" value="1"/>
</dbReference>
<organism evidence="8 9">
    <name type="scientific">Candidatus Nitrosocaldus cavascurensis</name>
    <dbReference type="NCBI Taxonomy" id="2058097"/>
    <lineage>
        <taxon>Archaea</taxon>
        <taxon>Nitrososphaerota</taxon>
        <taxon>Nitrososphaeria</taxon>
        <taxon>Candidatus Nitrosocaldales</taxon>
        <taxon>Candidatus Nitrosocaldaceae</taxon>
        <taxon>Candidatus Nitrosocaldus</taxon>
    </lineage>
</organism>
<dbReference type="Gene3D" id="3.40.50.150">
    <property type="entry name" value="Vaccinia Virus protein VP39"/>
    <property type="match status" value="1"/>
</dbReference>
<dbReference type="NCBIfam" id="NF003276">
    <property type="entry name" value="PRK04266.1-2"/>
    <property type="match status" value="1"/>
</dbReference>
<dbReference type="GO" id="GO:1990259">
    <property type="term" value="F:histone H2AQ104 methyltransferase activity"/>
    <property type="evidence" value="ECO:0007669"/>
    <property type="project" value="TreeGrafter"/>
</dbReference>
<evidence type="ECO:0000256" key="4">
    <source>
        <dbReference type="ARBA" id="ARBA00022679"/>
    </source>
</evidence>
<keyword evidence="3 7" id="KW-0489">Methyltransferase</keyword>
<dbReference type="GO" id="GO:0003723">
    <property type="term" value="F:RNA binding"/>
    <property type="evidence" value="ECO:0007669"/>
    <property type="project" value="UniProtKB-UniRule"/>
</dbReference>
<keyword evidence="6 7" id="KW-0694">RNA-binding</keyword>
<keyword evidence="5 7" id="KW-0819">tRNA processing</keyword>
<dbReference type="Proteomes" id="UP000236248">
    <property type="component" value="Chromosome NCAV"/>
</dbReference>
<keyword evidence="2 7" id="KW-0698">rRNA processing</keyword>
<evidence type="ECO:0000313" key="8">
    <source>
        <dbReference type="EMBL" id="SPC33912.1"/>
    </source>
</evidence>
<dbReference type="HAMAP" id="MF_00351">
    <property type="entry name" value="RNA_methyltransf_FlpA"/>
    <property type="match status" value="1"/>
</dbReference>
<feature type="binding site" evidence="7">
    <location>
        <begin position="129"/>
        <end position="130"/>
    </location>
    <ligand>
        <name>S-adenosyl-L-methionine</name>
        <dbReference type="ChEBI" id="CHEBI:59789"/>
    </ligand>
</feature>
<protein>
    <recommendedName>
        <fullName evidence="7">Fibrillarin-like rRNA/tRNA 2'-O-methyltransferase</fullName>
        <ecNumber evidence="7">2.1.1.-</ecNumber>
    </recommendedName>
</protein>
<feature type="binding site" evidence="7">
    <location>
        <begin position="149"/>
        <end position="152"/>
    </location>
    <ligand>
        <name>S-adenosyl-L-methionine</name>
        <dbReference type="ChEBI" id="CHEBI:59789"/>
    </ligand>
</feature>
<comment type="function">
    <text evidence="7">Involved in pre-rRNA and tRNA processing. Utilizes the methyl donor S-adenosyl-L-methionine to catalyze the site-specific 2'-hydroxyl methylation of ribose moieties in rRNA and tRNA. Site specificity is provided by a guide RNA that base pairs with the substrate. Methylation occurs at a characteristic distance from the sequence involved in base pairing with the guide RNA.</text>
</comment>
<gene>
    <name evidence="7 8" type="primary">flpA</name>
    <name evidence="8" type="ORF">NCAV_0731</name>
</gene>
<feature type="binding site" evidence="7">
    <location>
        <begin position="103"/>
        <end position="104"/>
    </location>
    <ligand>
        <name>S-adenosyl-L-methionine</name>
        <dbReference type="ChEBI" id="CHEBI:59789"/>
    </ligand>
</feature>
<evidence type="ECO:0000256" key="7">
    <source>
        <dbReference type="HAMAP-Rule" id="MF_00351"/>
    </source>
</evidence>
<evidence type="ECO:0000256" key="5">
    <source>
        <dbReference type="ARBA" id="ARBA00022694"/>
    </source>
</evidence>
<dbReference type="PRINTS" id="PR00052">
    <property type="entry name" value="FIBRILLARIN"/>
</dbReference>
<comment type="subunit">
    <text evidence="7">Interacts with nop5. Component of box C/D small ribonucleoprotein (sRNP) particles that contain rpl7ae, FlpA and nop5, plus a guide RNA.</text>
</comment>
<sequence>MLEVEGAEEKGIKVVEVGGEERLCTRNLARGVQVYGEQLINIDGVEYRVWDPFRSKLAAAIIKGLKHLPISVSSKVLYLGASTGTTVSHVSDIAYKGIVYAVESAPRVARELIERVAKHRRNVIPIVEDARRYEHYPAMAGKVDVIYCDIAQQDQTDIAIANAKAYLKDKGYLMLIVKTRSIDVTKEPKSIVEEEVEKLRSNGFSIEKVIYLEPFDKDHAMVIARYKG</sequence>
<dbReference type="EMBL" id="LT981265">
    <property type="protein sequence ID" value="SPC33912.1"/>
    <property type="molecule type" value="Genomic_DNA"/>
</dbReference>
<accession>A0A2K5AQI0</accession>
<dbReference type="SUPFAM" id="SSF53335">
    <property type="entry name" value="S-adenosyl-L-methionine-dependent methyltransferases"/>
    <property type="match status" value="1"/>
</dbReference>
<dbReference type="SMART" id="SM01206">
    <property type="entry name" value="Fibrillarin"/>
    <property type="match status" value="1"/>
</dbReference>
<dbReference type="InterPro" id="IPR000692">
    <property type="entry name" value="Fibrillarin"/>
</dbReference>
<dbReference type="AlphaFoldDB" id="A0A2K5AQI0"/>
<dbReference type="PIRSF" id="PIRSF006540">
    <property type="entry name" value="Nop17p"/>
    <property type="match status" value="1"/>
</dbReference>
<dbReference type="Pfam" id="PF01269">
    <property type="entry name" value="Fibrillarin"/>
    <property type="match status" value="1"/>
</dbReference>